<keyword evidence="2" id="KW-1185">Reference proteome</keyword>
<sequence length="299" mass="34732">MSVNDLPAARQLAGMTHHKHNIFCSCCGCKGRSNVHNTDFHKWQRKDVSVLRKQAEAWRDANTIDARKQIYNKYGVRWSEVWRQDCWDPTRMLVPDPMHTNLHGDVAYHCRRIIPPESIDFIQKVISETERPTSVRHVPTNFGEAGAGSIKADEWRQLATIFLPIALVILWGEKQGDDAVLFGEILAHSMALFQATSILFRYLTNQNRASRYRDHFKVWVDDLPRLFPHTKNHERKTVIHMSFHTYDFLLLFGPAHGWWCFPLERLIGLLQKIKTNDRLGGMYIAFCSRAWLTGSFRST</sequence>
<proteinExistence type="predicted"/>
<gene>
    <name evidence="1" type="ORF">GGX14DRAFT_360075</name>
</gene>
<evidence type="ECO:0000313" key="1">
    <source>
        <dbReference type="EMBL" id="KAJ7214534.1"/>
    </source>
</evidence>
<comment type="caution">
    <text evidence="1">The sequence shown here is derived from an EMBL/GenBank/DDBJ whole genome shotgun (WGS) entry which is preliminary data.</text>
</comment>
<reference evidence="1" key="1">
    <citation type="submission" date="2023-03" db="EMBL/GenBank/DDBJ databases">
        <title>Massive genome expansion in bonnet fungi (Mycena s.s.) driven by repeated elements and novel gene families across ecological guilds.</title>
        <authorList>
            <consortium name="Lawrence Berkeley National Laboratory"/>
            <person name="Harder C.B."/>
            <person name="Miyauchi S."/>
            <person name="Viragh M."/>
            <person name="Kuo A."/>
            <person name="Thoen E."/>
            <person name="Andreopoulos B."/>
            <person name="Lu D."/>
            <person name="Skrede I."/>
            <person name="Drula E."/>
            <person name="Henrissat B."/>
            <person name="Morin E."/>
            <person name="Kohler A."/>
            <person name="Barry K."/>
            <person name="LaButti K."/>
            <person name="Morin E."/>
            <person name="Salamov A."/>
            <person name="Lipzen A."/>
            <person name="Mereny Z."/>
            <person name="Hegedus B."/>
            <person name="Baldrian P."/>
            <person name="Stursova M."/>
            <person name="Weitz H."/>
            <person name="Taylor A."/>
            <person name="Grigoriev I.V."/>
            <person name="Nagy L.G."/>
            <person name="Martin F."/>
            <person name="Kauserud H."/>
        </authorList>
    </citation>
    <scope>NUCLEOTIDE SEQUENCE</scope>
    <source>
        <strain evidence="1">9144</strain>
    </source>
</reference>
<dbReference type="PANTHER" id="PTHR46579:SF1">
    <property type="entry name" value="F5_8 TYPE C DOMAIN-CONTAINING PROTEIN"/>
    <property type="match status" value="1"/>
</dbReference>
<dbReference type="AlphaFoldDB" id="A0AAD6VJB9"/>
<accession>A0AAD6VJB9</accession>
<dbReference type="Proteomes" id="UP001219525">
    <property type="component" value="Unassembled WGS sequence"/>
</dbReference>
<dbReference type="EMBL" id="JARJCW010000019">
    <property type="protein sequence ID" value="KAJ7214534.1"/>
    <property type="molecule type" value="Genomic_DNA"/>
</dbReference>
<protein>
    <submittedName>
        <fullName evidence="1">Uncharacterized protein</fullName>
    </submittedName>
</protein>
<evidence type="ECO:0000313" key="2">
    <source>
        <dbReference type="Proteomes" id="UP001219525"/>
    </source>
</evidence>
<name>A0AAD6VJB9_9AGAR</name>
<organism evidence="1 2">
    <name type="scientific">Mycena pura</name>
    <dbReference type="NCBI Taxonomy" id="153505"/>
    <lineage>
        <taxon>Eukaryota</taxon>
        <taxon>Fungi</taxon>
        <taxon>Dikarya</taxon>
        <taxon>Basidiomycota</taxon>
        <taxon>Agaricomycotina</taxon>
        <taxon>Agaricomycetes</taxon>
        <taxon>Agaricomycetidae</taxon>
        <taxon>Agaricales</taxon>
        <taxon>Marasmiineae</taxon>
        <taxon>Mycenaceae</taxon>
        <taxon>Mycena</taxon>
    </lineage>
</organism>
<dbReference type="PANTHER" id="PTHR46579">
    <property type="entry name" value="F5/8 TYPE C DOMAIN-CONTAINING PROTEIN-RELATED"/>
    <property type="match status" value="1"/>
</dbReference>